<dbReference type="GO" id="GO:0070818">
    <property type="term" value="F:protoporphyrinogen oxidase activity"/>
    <property type="evidence" value="ECO:0007669"/>
    <property type="project" value="UniProtKB-UniRule"/>
</dbReference>
<dbReference type="GO" id="GO:0006782">
    <property type="term" value="P:protoporphyrinogen IX biosynthetic process"/>
    <property type="evidence" value="ECO:0007669"/>
    <property type="project" value="UniProtKB-UniRule"/>
</dbReference>
<evidence type="ECO:0000256" key="12">
    <source>
        <dbReference type="ARBA" id="ARBA00023136"/>
    </source>
</evidence>
<comment type="caution">
    <text evidence="16">The sequence shown here is derived from an EMBL/GenBank/DDBJ whole genome shotgun (WGS) entry which is preliminary data.</text>
</comment>
<gene>
    <name evidence="16" type="ORF">Lrub_0350</name>
</gene>
<protein>
    <recommendedName>
        <fullName evidence="4 14">Protoporphyrinogen IX oxidase</fullName>
        <shortName evidence="14">PPO</shortName>
        <ecNumber evidence="14 15">1.3.99.-</ecNumber>
    </recommendedName>
</protein>
<dbReference type="PANTHER" id="PTHR40255:SF1">
    <property type="entry name" value="PROTOPORPHYRINOGEN IX OXIDASE"/>
    <property type="match status" value="1"/>
</dbReference>
<dbReference type="AlphaFoldDB" id="A0A0W0Y002"/>
<dbReference type="HAMAP" id="MF_02239">
    <property type="entry name" value="HemJ"/>
    <property type="match status" value="1"/>
</dbReference>
<dbReference type="PIRSF" id="PIRSF004638">
    <property type="entry name" value="UCP004638"/>
    <property type="match status" value="1"/>
</dbReference>
<evidence type="ECO:0000256" key="11">
    <source>
        <dbReference type="ARBA" id="ARBA00023004"/>
    </source>
</evidence>
<evidence type="ECO:0000256" key="2">
    <source>
        <dbReference type="ARBA" id="ARBA00005073"/>
    </source>
</evidence>
<comment type="cofactor">
    <cofactor evidence="14 15">
        <name>heme b</name>
        <dbReference type="ChEBI" id="CHEBI:60344"/>
    </cofactor>
    <text evidence="14 15">Binds 1 heme b (iron(II)-protoporphyrin IX) group per subunit.</text>
</comment>
<feature type="transmembrane region" description="Helical" evidence="14">
    <location>
        <begin position="6"/>
        <end position="29"/>
    </location>
</feature>
<evidence type="ECO:0000256" key="5">
    <source>
        <dbReference type="ARBA" id="ARBA00022475"/>
    </source>
</evidence>
<evidence type="ECO:0000256" key="9">
    <source>
        <dbReference type="ARBA" id="ARBA00022989"/>
    </source>
</evidence>
<proteinExistence type="inferred from homology"/>
<dbReference type="GO" id="GO:0005886">
    <property type="term" value="C:plasma membrane"/>
    <property type="evidence" value="ECO:0007669"/>
    <property type="project" value="UniProtKB-SubCell"/>
</dbReference>
<feature type="transmembrane region" description="Helical" evidence="14">
    <location>
        <begin position="117"/>
        <end position="137"/>
    </location>
</feature>
<comment type="function">
    <text evidence="14 15">Catalyzes the oxidation of protoporphyrinogen IX to protoporphyrin IX.</text>
</comment>
<evidence type="ECO:0000256" key="13">
    <source>
        <dbReference type="ARBA" id="ARBA00048390"/>
    </source>
</evidence>
<feature type="binding site" description="axial binding residue" evidence="14">
    <location>
        <position position="10"/>
    </location>
    <ligand>
        <name>heme</name>
        <dbReference type="ChEBI" id="CHEBI:30413"/>
    </ligand>
    <ligandPart>
        <name>Fe</name>
        <dbReference type="ChEBI" id="CHEBI:18248"/>
    </ligandPart>
</feature>
<dbReference type="UniPathway" id="UPA00251">
    <property type="reaction ID" value="UER00324"/>
</dbReference>
<evidence type="ECO:0000313" key="16">
    <source>
        <dbReference type="EMBL" id="KTD49908.1"/>
    </source>
</evidence>
<keyword evidence="5 14" id="KW-1003">Cell membrane</keyword>
<keyword evidence="11 14" id="KW-0408">Iron</keyword>
<evidence type="ECO:0000256" key="10">
    <source>
        <dbReference type="ARBA" id="ARBA00023002"/>
    </source>
</evidence>
<evidence type="ECO:0000256" key="1">
    <source>
        <dbReference type="ARBA" id="ARBA00004651"/>
    </source>
</evidence>
<comment type="subunit">
    <text evidence="14">Homodimer.</text>
</comment>
<dbReference type="InterPro" id="IPR005265">
    <property type="entry name" value="HemJ-like"/>
</dbReference>
<organism evidence="16 17">
    <name type="scientific">Legionella rubrilucens</name>
    <dbReference type="NCBI Taxonomy" id="458"/>
    <lineage>
        <taxon>Bacteria</taxon>
        <taxon>Pseudomonadati</taxon>
        <taxon>Pseudomonadota</taxon>
        <taxon>Gammaproteobacteria</taxon>
        <taxon>Legionellales</taxon>
        <taxon>Legionellaceae</taxon>
        <taxon>Legionella</taxon>
    </lineage>
</organism>
<dbReference type="EMBL" id="LNYT01000004">
    <property type="protein sequence ID" value="KTD49908.1"/>
    <property type="molecule type" value="Genomic_DNA"/>
</dbReference>
<feature type="transmembrane region" description="Helical" evidence="14">
    <location>
        <begin position="50"/>
        <end position="71"/>
    </location>
</feature>
<reference evidence="16 17" key="1">
    <citation type="submission" date="2015-11" db="EMBL/GenBank/DDBJ databases">
        <title>Genomic analysis of 38 Legionella species identifies large and diverse effector repertoires.</title>
        <authorList>
            <person name="Burstein D."/>
            <person name="Amaro F."/>
            <person name="Zusman T."/>
            <person name="Lifshitz Z."/>
            <person name="Cohen O."/>
            <person name="Gilbert J.A."/>
            <person name="Pupko T."/>
            <person name="Shuman H.A."/>
            <person name="Segal G."/>
        </authorList>
    </citation>
    <scope>NUCLEOTIDE SEQUENCE [LARGE SCALE GENOMIC DNA]</scope>
    <source>
        <strain evidence="16 17">WA-270A-C2</strain>
    </source>
</reference>
<comment type="subcellular location">
    <subcellularLocation>
        <location evidence="1 14">Cell membrane</location>
        <topology evidence="1 14">Multi-pass membrane protein</topology>
    </subcellularLocation>
</comment>
<evidence type="ECO:0000256" key="14">
    <source>
        <dbReference type="HAMAP-Rule" id="MF_02239"/>
    </source>
</evidence>
<evidence type="ECO:0000256" key="8">
    <source>
        <dbReference type="ARBA" id="ARBA00022723"/>
    </source>
</evidence>
<evidence type="ECO:0000256" key="7">
    <source>
        <dbReference type="ARBA" id="ARBA00022692"/>
    </source>
</evidence>
<dbReference type="RefSeq" id="WP_058530479.1">
    <property type="nucleotide sequence ID" value="NZ_CAAAIN010000008.1"/>
</dbReference>
<evidence type="ECO:0000256" key="4">
    <source>
        <dbReference type="ARBA" id="ARBA00017504"/>
    </source>
</evidence>
<feature type="binding site" description="axial binding residue" evidence="14">
    <location>
        <position position="86"/>
    </location>
    <ligand>
        <name>heme</name>
        <dbReference type="ChEBI" id="CHEBI:30413"/>
    </ligand>
    <ligandPart>
        <name>Fe</name>
        <dbReference type="ChEBI" id="CHEBI:18248"/>
    </ligandPart>
</feature>
<keyword evidence="17" id="KW-1185">Reference proteome</keyword>
<evidence type="ECO:0000256" key="15">
    <source>
        <dbReference type="PIRNR" id="PIRNR004638"/>
    </source>
</evidence>
<keyword evidence="7 14" id="KW-0812">Transmembrane</keyword>
<evidence type="ECO:0000256" key="3">
    <source>
        <dbReference type="ARBA" id="ARBA00006501"/>
    </source>
</evidence>
<keyword evidence="6 14" id="KW-0349">Heme</keyword>
<name>A0A0W0Y002_9GAMM</name>
<evidence type="ECO:0000313" key="17">
    <source>
        <dbReference type="Proteomes" id="UP000054608"/>
    </source>
</evidence>
<dbReference type="GO" id="GO:0046872">
    <property type="term" value="F:metal ion binding"/>
    <property type="evidence" value="ECO:0007669"/>
    <property type="project" value="UniProtKB-UniRule"/>
</dbReference>
<dbReference type="Pfam" id="PF03653">
    <property type="entry name" value="UPF0093"/>
    <property type="match status" value="1"/>
</dbReference>
<dbReference type="EC" id="1.3.99.-" evidence="14 15"/>
<feature type="transmembrane region" description="Helical" evidence="14">
    <location>
        <begin position="77"/>
        <end position="96"/>
    </location>
</feature>
<dbReference type="STRING" id="458.Lrub_0350"/>
<comment type="pathway">
    <text evidence="2 14 15">Porphyrin-containing compound metabolism; protoporphyrin-IX biosynthesis; protoporphyrin-IX from protoporphyrinogen-IX: step 1/1.</text>
</comment>
<comment type="similarity">
    <text evidence="3 14 15">Belongs to the HemJ family.</text>
</comment>
<dbReference type="PANTHER" id="PTHR40255">
    <property type="entry name" value="UPF0093 MEMBRANE PROTEIN SLR1790"/>
    <property type="match status" value="1"/>
</dbReference>
<sequence length="142" mass="16913">MWFLWVKSFHIVAIVAWFGGLLYLPRLFVYHTQSSDQISIERFKIMERRLYFGIIYPAGIIATVLGLILLYANWSYYLSQTWMHVKLTAVVVLWAYHLLSGHYRRLFAEDKNTRSTLFFRAFNEFPTLLLILIVIMVEVRPF</sequence>
<keyword evidence="8 14" id="KW-0479">Metal-binding</keyword>
<keyword evidence="10 14" id="KW-0560">Oxidoreductase</keyword>
<keyword evidence="9 14" id="KW-1133">Transmembrane helix</keyword>
<evidence type="ECO:0000256" key="6">
    <source>
        <dbReference type="ARBA" id="ARBA00022617"/>
    </source>
</evidence>
<dbReference type="OrthoDB" id="9800824at2"/>
<dbReference type="PATRIC" id="fig|458.5.peg.360"/>
<keyword evidence="12 14" id="KW-0472">Membrane</keyword>
<dbReference type="Proteomes" id="UP000054608">
    <property type="component" value="Unassembled WGS sequence"/>
</dbReference>
<comment type="catalytic activity">
    <reaction evidence="13 14 15">
        <text>protoporphyrinogen IX + 3 A = protoporphyrin IX + 3 AH2</text>
        <dbReference type="Rhea" id="RHEA:62000"/>
        <dbReference type="ChEBI" id="CHEBI:13193"/>
        <dbReference type="ChEBI" id="CHEBI:17499"/>
        <dbReference type="ChEBI" id="CHEBI:57306"/>
        <dbReference type="ChEBI" id="CHEBI:57307"/>
    </reaction>
</comment>
<accession>A0A0W0Y002</accession>
<dbReference type="NCBIfam" id="TIGR00701">
    <property type="entry name" value="protoporphyrinogen oxidase HemJ"/>
    <property type="match status" value="1"/>
</dbReference>